<evidence type="ECO:0000259" key="3">
    <source>
        <dbReference type="PROSITE" id="PS50893"/>
    </source>
</evidence>
<accession>A0ABD4Z3I1</accession>
<dbReference type="RefSeq" id="WP_285272857.1">
    <property type="nucleotide sequence ID" value="NZ_JASNVW010000001.1"/>
</dbReference>
<dbReference type="InterPro" id="IPR015854">
    <property type="entry name" value="ABC_transpr_LolD-like"/>
</dbReference>
<evidence type="ECO:0000313" key="4">
    <source>
        <dbReference type="EMBL" id="MDK6027877.1"/>
    </source>
</evidence>
<dbReference type="InterPro" id="IPR003593">
    <property type="entry name" value="AAA+_ATPase"/>
</dbReference>
<dbReference type="GO" id="GO:0005524">
    <property type="term" value="F:ATP binding"/>
    <property type="evidence" value="ECO:0007669"/>
    <property type="project" value="UniProtKB-KW"/>
</dbReference>
<proteinExistence type="predicted"/>
<dbReference type="AlphaFoldDB" id="A0ABD4Z3I1"/>
<dbReference type="SMART" id="SM00382">
    <property type="entry name" value="AAA"/>
    <property type="match status" value="1"/>
</dbReference>
<dbReference type="InterPro" id="IPR003439">
    <property type="entry name" value="ABC_transporter-like_ATP-bd"/>
</dbReference>
<protein>
    <submittedName>
        <fullName evidence="4">ATP-binding cassette domain-containing protein</fullName>
    </submittedName>
</protein>
<dbReference type="InterPro" id="IPR027417">
    <property type="entry name" value="P-loop_NTPase"/>
</dbReference>
<evidence type="ECO:0000256" key="2">
    <source>
        <dbReference type="ARBA" id="ARBA00022840"/>
    </source>
</evidence>
<dbReference type="InterPro" id="IPR017871">
    <property type="entry name" value="ABC_transporter-like_CS"/>
</dbReference>
<dbReference type="PROSITE" id="PS00211">
    <property type="entry name" value="ABC_TRANSPORTER_1"/>
    <property type="match status" value="1"/>
</dbReference>
<keyword evidence="2 4" id="KW-0067">ATP-binding</keyword>
<sequence>MAILELRNIVKKYGSLELLKGLNLLLSESDIVTVKGRNGVGKSTLCKIVALIMSPDLGEVIFQEVEVNKLGDYQKSMLRLKHIGYVDQQYTLIPTLKVIDNVELPLRLLNMEKSVRRKKAEEILSMLGLKGKEELFPSQLSAGEQQRVAIARALVKSPKLLVMDEPFSSLDDEAMAMVIDVLKDYAKSHECAQLITTTDLGFSLGNKIYVLRNGKPISE</sequence>
<dbReference type="Proteomes" id="UP001529235">
    <property type="component" value="Unassembled WGS sequence"/>
</dbReference>
<keyword evidence="1" id="KW-0547">Nucleotide-binding</keyword>
<dbReference type="SUPFAM" id="SSF52540">
    <property type="entry name" value="P-loop containing nucleoside triphosphate hydrolases"/>
    <property type="match status" value="1"/>
</dbReference>
<feature type="domain" description="ABC transporter" evidence="3">
    <location>
        <begin position="4"/>
        <end position="219"/>
    </location>
</feature>
<reference evidence="4 5" key="1">
    <citation type="submission" date="2023-05" db="EMBL/GenBank/DDBJ databases">
        <title>A new hyperthermophilic archaea 'Ignisphaera cupida' sp. nov. and description of the family 'Ignisphaeraceae' fam. nov.</title>
        <authorList>
            <person name="Podosokorskaya O.A."/>
            <person name="Elcheninov A.G."/>
            <person name="Klukina A."/>
            <person name="Merkel A.Y."/>
        </authorList>
    </citation>
    <scope>NUCLEOTIDE SEQUENCE [LARGE SCALE GENOMIC DNA]</scope>
    <source>
        <strain evidence="4 5">4213-co</strain>
    </source>
</reference>
<comment type="caution">
    <text evidence="4">The sequence shown here is derived from an EMBL/GenBank/DDBJ whole genome shotgun (WGS) entry which is preliminary data.</text>
</comment>
<keyword evidence="5" id="KW-1185">Reference proteome</keyword>
<gene>
    <name evidence="4" type="ORF">QPL79_00660</name>
</gene>
<dbReference type="Pfam" id="PF00005">
    <property type="entry name" value="ABC_tran"/>
    <property type="match status" value="1"/>
</dbReference>
<evidence type="ECO:0000313" key="5">
    <source>
        <dbReference type="Proteomes" id="UP001529235"/>
    </source>
</evidence>
<dbReference type="Gene3D" id="3.40.50.300">
    <property type="entry name" value="P-loop containing nucleotide triphosphate hydrolases"/>
    <property type="match status" value="1"/>
</dbReference>
<dbReference type="PANTHER" id="PTHR24220">
    <property type="entry name" value="IMPORT ATP-BINDING PROTEIN"/>
    <property type="match status" value="1"/>
</dbReference>
<dbReference type="PROSITE" id="PS50893">
    <property type="entry name" value="ABC_TRANSPORTER_2"/>
    <property type="match status" value="1"/>
</dbReference>
<organism evidence="4 5">
    <name type="scientific">Ignisphaera cupida</name>
    <dbReference type="NCBI Taxonomy" id="3050454"/>
    <lineage>
        <taxon>Archaea</taxon>
        <taxon>Thermoproteota</taxon>
        <taxon>Thermoprotei</taxon>
        <taxon>Desulfurococcales</taxon>
        <taxon>Desulfurococcaceae</taxon>
        <taxon>Ignisphaera</taxon>
    </lineage>
</organism>
<evidence type="ECO:0000256" key="1">
    <source>
        <dbReference type="ARBA" id="ARBA00022741"/>
    </source>
</evidence>
<dbReference type="EMBL" id="JASNVW010000001">
    <property type="protein sequence ID" value="MDK6027877.1"/>
    <property type="molecule type" value="Genomic_DNA"/>
</dbReference>
<name>A0ABD4Z3I1_9CREN</name>